<keyword evidence="1" id="KW-0472">Membrane</keyword>
<protein>
    <submittedName>
        <fullName evidence="2">Inner membrane protein</fullName>
    </submittedName>
</protein>
<evidence type="ECO:0000313" key="2">
    <source>
        <dbReference type="EMBL" id="MBP2257570.1"/>
    </source>
</evidence>
<organism evidence="2 3">
    <name type="scientific">Virgibacillus alimentarius</name>
    <dbReference type="NCBI Taxonomy" id="698769"/>
    <lineage>
        <taxon>Bacteria</taxon>
        <taxon>Bacillati</taxon>
        <taxon>Bacillota</taxon>
        <taxon>Bacilli</taxon>
        <taxon>Bacillales</taxon>
        <taxon>Bacillaceae</taxon>
        <taxon>Virgibacillus</taxon>
    </lineage>
</organism>
<sequence length="208" mass="22568">MTGTSHAVIGTASGFIVANYFSATPSATLLFMGLGLISGLIPDLDIDGKLSGRITISHKIIRSIAQLIGVLLITYSFYGGSDEERTIGIGIGLGMIILSSLIKQKHMLLITGIGVVTGGYFLDEIWLFLLGIYIFISAWVPHRSYTHSIIGLIFFGIIAFHLEAALDMKGIYYTCIIGYISHLVADSKLLPFNKRGIPLFLPVSTKEI</sequence>
<evidence type="ECO:0000313" key="3">
    <source>
        <dbReference type="Proteomes" id="UP001519294"/>
    </source>
</evidence>
<dbReference type="Proteomes" id="UP001519294">
    <property type="component" value="Unassembled WGS sequence"/>
</dbReference>
<keyword evidence="1" id="KW-1133">Transmembrane helix</keyword>
<feature type="transmembrane region" description="Helical" evidence="1">
    <location>
        <begin position="60"/>
        <end position="79"/>
    </location>
</feature>
<gene>
    <name evidence="2" type="ORF">J2Z81_001518</name>
</gene>
<feature type="transmembrane region" description="Helical" evidence="1">
    <location>
        <begin position="148"/>
        <end position="166"/>
    </location>
</feature>
<keyword evidence="1" id="KW-0812">Transmembrane</keyword>
<dbReference type="PANTHER" id="PTHR35531:SF1">
    <property type="entry name" value="INNER MEMBRANE PROTEIN YBCI-RELATED"/>
    <property type="match status" value="1"/>
</dbReference>
<evidence type="ECO:0000256" key="1">
    <source>
        <dbReference type="SAM" id="Phobius"/>
    </source>
</evidence>
<dbReference type="InterPro" id="IPR007404">
    <property type="entry name" value="YdjM-like"/>
</dbReference>
<dbReference type="EMBL" id="JAGIKX010000010">
    <property type="protein sequence ID" value="MBP2257570.1"/>
    <property type="molecule type" value="Genomic_DNA"/>
</dbReference>
<dbReference type="RefSeq" id="WP_029269491.1">
    <property type="nucleotide sequence ID" value="NZ_JAGIKX010000010.1"/>
</dbReference>
<feature type="transmembrane region" description="Helical" evidence="1">
    <location>
        <begin position="85"/>
        <end position="102"/>
    </location>
</feature>
<dbReference type="Pfam" id="PF04307">
    <property type="entry name" value="YdjM"/>
    <property type="match status" value="1"/>
</dbReference>
<reference evidence="2 3" key="1">
    <citation type="submission" date="2021-03" db="EMBL/GenBank/DDBJ databases">
        <title>Genomic Encyclopedia of Type Strains, Phase IV (KMG-IV): sequencing the most valuable type-strain genomes for metagenomic binning, comparative biology and taxonomic classification.</title>
        <authorList>
            <person name="Goeker M."/>
        </authorList>
    </citation>
    <scope>NUCLEOTIDE SEQUENCE [LARGE SCALE GENOMIC DNA]</scope>
    <source>
        <strain evidence="2 3">DSM 25790</strain>
    </source>
</reference>
<name>A0ABS4S9B4_9BACI</name>
<accession>A0ABS4S9B4</accession>
<dbReference type="PANTHER" id="PTHR35531">
    <property type="entry name" value="INNER MEMBRANE PROTEIN YBCI-RELATED"/>
    <property type="match status" value="1"/>
</dbReference>
<comment type="caution">
    <text evidence="2">The sequence shown here is derived from an EMBL/GenBank/DDBJ whole genome shotgun (WGS) entry which is preliminary data.</text>
</comment>
<feature type="transmembrane region" description="Helical" evidence="1">
    <location>
        <begin position="20"/>
        <end position="40"/>
    </location>
</feature>
<keyword evidence="3" id="KW-1185">Reference proteome</keyword>
<feature type="transmembrane region" description="Helical" evidence="1">
    <location>
        <begin position="109"/>
        <end position="136"/>
    </location>
</feature>
<proteinExistence type="predicted"/>